<comment type="subcellular location">
    <subcellularLocation>
        <location evidence="1 11">Cell membrane</location>
        <topology evidence="1 11">Multi-pass membrane protein</topology>
    </subcellularLocation>
</comment>
<evidence type="ECO:0000256" key="5">
    <source>
        <dbReference type="ARBA" id="ARBA00022475"/>
    </source>
</evidence>
<comment type="similarity">
    <text evidence="2">Belongs to the binding-protein-dependent transport system permease family. HisMQ subfamily.</text>
</comment>
<dbReference type="CDD" id="cd06261">
    <property type="entry name" value="TM_PBP2"/>
    <property type="match status" value="1"/>
</dbReference>
<evidence type="ECO:0000313" key="15">
    <source>
        <dbReference type="Proteomes" id="UP000215896"/>
    </source>
</evidence>
<protein>
    <recommendedName>
        <fullName evidence="13">ABC transmembrane type-1 domain-containing protein</fullName>
    </recommendedName>
</protein>
<proteinExistence type="inferred from homology"/>
<sequence>MRRIWGGLAVALLALTLWITPAPPAHAEETKLDQLRSGAVPLRVGTDATFPPFESTTANGDKVGFDIDMINELAKRAGIKRVEFIQMPFGNIVPALQANQIDVGASAIYISEARAKVIDFSDIYYPGGLAIFVPEKTDSITSVADLAGKKVALQVGTKSVEWLAQNQPQAIPVTVQTNEQMFTSVKLGQSDALITGAPAGNYFIAQQGGIKQVGERLTAEDYGFAFQKGDAAIRVAFNEALAQMRADGSYQTLADQYFSPKATEQAGEQRRTGIIHPSTIIQSAGEIGRALLVTLQVIVLSLLLSLVLGTLGGLAKLSHVRPINWLGRAYVSVIRGTPFVVQMFFIYFGLPQLGLQLPPMVAGVIALGLYSGSYVTEIFRGAVQSVDVGQLEAARSCGMSGRVAMRYIVLPQALVRMLPPLGNEFVSLTKNSALVSFITIHELFLVGQAIISRTFDALTVYLFIGIVYYLLTNAIGYATGRVEKRLARFI</sequence>
<dbReference type="InterPro" id="IPR001638">
    <property type="entry name" value="Solute-binding_3/MltF_N"/>
</dbReference>
<evidence type="ECO:0000256" key="10">
    <source>
        <dbReference type="ARBA" id="ARBA00023136"/>
    </source>
</evidence>
<keyword evidence="7 12" id="KW-0732">Signal</keyword>
<dbReference type="PANTHER" id="PTHR30614">
    <property type="entry name" value="MEMBRANE COMPONENT OF AMINO ACID ABC TRANSPORTER"/>
    <property type="match status" value="1"/>
</dbReference>
<feature type="signal peptide" evidence="12">
    <location>
        <begin position="1"/>
        <end position="27"/>
    </location>
</feature>
<feature type="transmembrane region" description="Helical" evidence="11">
    <location>
        <begin position="329"/>
        <end position="350"/>
    </location>
</feature>
<organism evidence="14 15">
    <name type="scientific">Enemella evansiae</name>
    <dbReference type="NCBI Taxonomy" id="2016499"/>
    <lineage>
        <taxon>Bacteria</taxon>
        <taxon>Bacillati</taxon>
        <taxon>Actinomycetota</taxon>
        <taxon>Actinomycetes</taxon>
        <taxon>Propionibacteriales</taxon>
        <taxon>Propionibacteriaceae</taxon>
        <taxon>Enemella</taxon>
    </lineage>
</organism>
<evidence type="ECO:0000256" key="11">
    <source>
        <dbReference type="RuleBase" id="RU363032"/>
    </source>
</evidence>
<feature type="transmembrane region" description="Helical" evidence="11">
    <location>
        <begin position="356"/>
        <end position="375"/>
    </location>
</feature>
<keyword evidence="6 11" id="KW-0812">Transmembrane</keyword>
<dbReference type="Gene3D" id="3.40.190.10">
    <property type="entry name" value="Periplasmic binding protein-like II"/>
    <property type="match status" value="2"/>
</dbReference>
<keyword evidence="10 11" id="KW-0472">Membrane</keyword>
<evidence type="ECO:0000256" key="3">
    <source>
        <dbReference type="ARBA" id="ARBA00010333"/>
    </source>
</evidence>
<evidence type="ECO:0000256" key="2">
    <source>
        <dbReference type="ARBA" id="ARBA00010072"/>
    </source>
</evidence>
<evidence type="ECO:0000259" key="13">
    <source>
        <dbReference type="PROSITE" id="PS50928"/>
    </source>
</evidence>
<evidence type="ECO:0000256" key="7">
    <source>
        <dbReference type="ARBA" id="ARBA00022729"/>
    </source>
</evidence>
<reference evidence="14 15" key="1">
    <citation type="submission" date="2017-07" db="EMBL/GenBank/DDBJ databases">
        <title>Draft whole genome sequences of clinical Proprionibacteriaceae strains.</title>
        <authorList>
            <person name="Bernier A.-M."/>
            <person name="Bernard K."/>
            <person name="Domingo M.-C."/>
        </authorList>
    </citation>
    <scope>NUCLEOTIDE SEQUENCE [LARGE SCALE GENOMIC DNA]</scope>
    <source>
        <strain evidence="14 15">NML 030167</strain>
    </source>
</reference>
<dbReference type="NCBIfam" id="TIGR01726">
    <property type="entry name" value="HEQRo_perm_3TM"/>
    <property type="match status" value="1"/>
</dbReference>
<evidence type="ECO:0000256" key="6">
    <source>
        <dbReference type="ARBA" id="ARBA00022692"/>
    </source>
</evidence>
<dbReference type="GO" id="GO:0015276">
    <property type="term" value="F:ligand-gated monoatomic ion channel activity"/>
    <property type="evidence" value="ECO:0007669"/>
    <property type="project" value="InterPro"/>
</dbReference>
<feature type="transmembrane region" description="Helical" evidence="11">
    <location>
        <begin position="433"/>
        <end position="451"/>
    </location>
</feature>
<gene>
    <name evidence="14" type="ORF">CGZ94_19140</name>
</gene>
<feature type="domain" description="ABC transmembrane type-1" evidence="13">
    <location>
        <begin position="291"/>
        <end position="479"/>
    </location>
</feature>
<name>A0A255FZI4_9ACTN</name>
<dbReference type="InterPro" id="IPR010065">
    <property type="entry name" value="AA_ABC_transptr_permease_3TM"/>
</dbReference>
<dbReference type="Pfam" id="PF00528">
    <property type="entry name" value="BPD_transp_1"/>
    <property type="match status" value="1"/>
</dbReference>
<evidence type="ECO:0000256" key="1">
    <source>
        <dbReference type="ARBA" id="ARBA00004651"/>
    </source>
</evidence>
<evidence type="ECO:0000313" key="14">
    <source>
        <dbReference type="EMBL" id="OYO08642.1"/>
    </source>
</evidence>
<feature type="chain" id="PRO_5013055666" description="ABC transmembrane type-1 domain-containing protein" evidence="12">
    <location>
        <begin position="28"/>
        <end position="490"/>
    </location>
</feature>
<dbReference type="PROSITE" id="PS01039">
    <property type="entry name" value="SBP_BACTERIAL_3"/>
    <property type="match status" value="1"/>
</dbReference>
<dbReference type="GO" id="GO:0043190">
    <property type="term" value="C:ATP-binding cassette (ABC) transporter complex"/>
    <property type="evidence" value="ECO:0007669"/>
    <property type="project" value="InterPro"/>
</dbReference>
<keyword evidence="8" id="KW-0029">Amino-acid transport</keyword>
<keyword evidence="4 11" id="KW-0813">Transport</keyword>
<dbReference type="Pfam" id="PF00497">
    <property type="entry name" value="SBP_bac_3"/>
    <property type="match status" value="1"/>
</dbReference>
<dbReference type="GO" id="GO:0006865">
    <property type="term" value="P:amino acid transport"/>
    <property type="evidence" value="ECO:0007669"/>
    <property type="project" value="UniProtKB-KW"/>
</dbReference>
<evidence type="ECO:0000256" key="8">
    <source>
        <dbReference type="ARBA" id="ARBA00022970"/>
    </source>
</evidence>
<dbReference type="Proteomes" id="UP000215896">
    <property type="component" value="Unassembled WGS sequence"/>
</dbReference>
<dbReference type="InterPro" id="IPR001320">
    <property type="entry name" value="Iontro_rcpt_C"/>
</dbReference>
<keyword evidence="9 11" id="KW-1133">Transmembrane helix</keyword>
<feature type="transmembrane region" description="Helical" evidence="11">
    <location>
        <begin position="290"/>
        <end position="317"/>
    </location>
</feature>
<dbReference type="SUPFAM" id="SSF161098">
    <property type="entry name" value="MetI-like"/>
    <property type="match status" value="1"/>
</dbReference>
<dbReference type="InterPro" id="IPR000515">
    <property type="entry name" value="MetI-like"/>
</dbReference>
<evidence type="ECO:0000256" key="9">
    <source>
        <dbReference type="ARBA" id="ARBA00022989"/>
    </source>
</evidence>
<evidence type="ECO:0000256" key="4">
    <source>
        <dbReference type="ARBA" id="ARBA00022448"/>
    </source>
</evidence>
<feature type="transmembrane region" description="Helical" evidence="11">
    <location>
        <begin position="457"/>
        <end position="478"/>
    </location>
</feature>
<dbReference type="FunFam" id="1.10.3720.10:FF:000033">
    <property type="entry name" value="Polar amino acid ABC transporter permease"/>
    <property type="match status" value="1"/>
</dbReference>
<dbReference type="SUPFAM" id="SSF53850">
    <property type="entry name" value="Periplasmic binding protein-like II"/>
    <property type="match status" value="1"/>
</dbReference>
<dbReference type="SMART" id="SM00062">
    <property type="entry name" value="PBPb"/>
    <property type="match status" value="1"/>
</dbReference>
<dbReference type="AlphaFoldDB" id="A0A255FZI4"/>
<keyword evidence="15" id="KW-1185">Reference proteome</keyword>
<dbReference type="PROSITE" id="PS50928">
    <property type="entry name" value="ABC_TM1"/>
    <property type="match status" value="1"/>
</dbReference>
<accession>A0A255FZI4</accession>
<dbReference type="InterPro" id="IPR018313">
    <property type="entry name" value="SBP_3_CS"/>
</dbReference>
<dbReference type="PANTHER" id="PTHR30614:SF20">
    <property type="entry name" value="GLUTAMINE TRANSPORT SYSTEM PERMEASE PROTEIN GLNP"/>
    <property type="match status" value="1"/>
</dbReference>
<dbReference type="SMART" id="SM00079">
    <property type="entry name" value="PBPe"/>
    <property type="match status" value="1"/>
</dbReference>
<dbReference type="RefSeq" id="WP_094406830.1">
    <property type="nucleotide sequence ID" value="NZ_NMVO01000018.1"/>
</dbReference>
<comment type="caution">
    <text evidence="14">The sequence shown here is derived from an EMBL/GenBank/DDBJ whole genome shotgun (WGS) entry which is preliminary data.</text>
</comment>
<dbReference type="InterPro" id="IPR043429">
    <property type="entry name" value="ArtM/GltK/GlnP/TcyL/YhdX-like"/>
</dbReference>
<dbReference type="EMBL" id="NMVO01000018">
    <property type="protein sequence ID" value="OYO08642.1"/>
    <property type="molecule type" value="Genomic_DNA"/>
</dbReference>
<dbReference type="OrthoDB" id="9814902at2"/>
<dbReference type="InterPro" id="IPR035906">
    <property type="entry name" value="MetI-like_sf"/>
</dbReference>
<keyword evidence="5" id="KW-1003">Cell membrane</keyword>
<dbReference type="Gene3D" id="1.10.3720.10">
    <property type="entry name" value="MetI-like"/>
    <property type="match status" value="1"/>
</dbReference>
<comment type="similarity">
    <text evidence="3">Belongs to the bacterial solute-binding protein 3 family.</text>
</comment>
<evidence type="ECO:0000256" key="12">
    <source>
        <dbReference type="SAM" id="SignalP"/>
    </source>
</evidence>